<keyword evidence="2" id="KW-1185">Reference proteome</keyword>
<comment type="caution">
    <text evidence="1">The sequence shown here is derived from an EMBL/GenBank/DDBJ whole genome shotgun (WGS) entry which is preliminary data.</text>
</comment>
<proteinExistence type="predicted"/>
<dbReference type="EMBL" id="NJHN03000075">
    <property type="protein sequence ID" value="KAH9417590.1"/>
    <property type="molecule type" value="Genomic_DNA"/>
</dbReference>
<reference evidence="1 2" key="1">
    <citation type="journal article" date="2018" name="J. Allergy Clin. Immunol.">
        <title>High-quality assembly of Dermatophagoides pteronyssinus genome and transcriptome reveals a wide range of novel allergens.</title>
        <authorList>
            <person name="Liu X.Y."/>
            <person name="Yang K.Y."/>
            <person name="Wang M.Q."/>
            <person name="Kwok J.S."/>
            <person name="Zeng X."/>
            <person name="Yang Z."/>
            <person name="Xiao X.J."/>
            <person name="Lau C.P."/>
            <person name="Li Y."/>
            <person name="Huang Z.M."/>
            <person name="Ba J.G."/>
            <person name="Yim A.K."/>
            <person name="Ouyang C.Y."/>
            <person name="Ngai S.M."/>
            <person name="Chan T.F."/>
            <person name="Leung E.L."/>
            <person name="Liu L."/>
            <person name="Liu Z.G."/>
            <person name="Tsui S.K."/>
        </authorList>
    </citation>
    <scope>NUCLEOTIDE SEQUENCE [LARGE SCALE GENOMIC DNA]</scope>
    <source>
        <strain evidence="1">Derp</strain>
    </source>
</reference>
<sequence length="85" mass="9770">MIIKNILLQNDSGGPNSTITTTTKLSFTFTCMIVNLENVLHKFVQKMLKREDKYDAIVLAEIVGDIDMNRFEKFPSKRKYLDTPS</sequence>
<name>A0ABQ8J4X2_DERPT</name>
<dbReference type="Proteomes" id="UP000887458">
    <property type="component" value="Unassembled WGS sequence"/>
</dbReference>
<organism evidence="1 2">
    <name type="scientific">Dermatophagoides pteronyssinus</name>
    <name type="common">European house dust mite</name>
    <dbReference type="NCBI Taxonomy" id="6956"/>
    <lineage>
        <taxon>Eukaryota</taxon>
        <taxon>Metazoa</taxon>
        <taxon>Ecdysozoa</taxon>
        <taxon>Arthropoda</taxon>
        <taxon>Chelicerata</taxon>
        <taxon>Arachnida</taxon>
        <taxon>Acari</taxon>
        <taxon>Acariformes</taxon>
        <taxon>Sarcoptiformes</taxon>
        <taxon>Astigmata</taxon>
        <taxon>Psoroptidia</taxon>
        <taxon>Analgoidea</taxon>
        <taxon>Pyroglyphidae</taxon>
        <taxon>Dermatophagoidinae</taxon>
        <taxon>Dermatophagoides</taxon>
    </lineage>
</organism>
<accession>A0ABQ8J4X2</accession>
<gene>
    <name evidence="1" type="ORF">DERP_010404</name>
</gene>
<protein>
    <submittedName>
        <fullName evidence="1">Uncharacterized protein</fullName>
    </submittedName>
</protein>
<reference evidence="1 2" key="2">
    <citation type="journal article" date="2022" name="Mol. Biol. Evol.">
        <title>Comparative Genomics Reveals Insights into the Divergent Evolution of Astigmatic Mites and Household Pest Adaptations.</title>
        <authorList>
            <person name="Xiong Q."/>
            <person name="Wan A.T."/>
            <person name="Liu X."/>
            <person name="Fung C.S."/>
            <person name="Xiao X."/>
            <person name="Malainual N."/>
            <person name="Hou J."/>
            <person name="Wang L."/>
            <person name="Wang M."/>
            <person name="Yang K.Y."/>
            <person name="Cui Y."/>
            <person name="Leung E.L."/>
            <person name="Nong W."/>
            <person name="Shin S.K."/>
            <person name="Au S.W."/>
            <person name="Jeong K.Y."/>
            <person name="Chew F.T."/>
            <person name="Hui J.H."/>
            <person name="Leung T.F."/>
            <person name="Tungtrongchitr A."/>
            <person name="Zhong N."/>
            <person name="Liu Z."/>
            <person name="Tsui S.K."/>
        </authorList>
    </citation>
    <scope>NUCLEOTIDE SEQUENCE [LARGE SCALE GENOMIC DNA]</scope>
    <source>
        <strain evidence="1">Derp</strain>
    </source>
</reference>
<evidence type="ECO:0000313" key="2">
    <source>
        <dbReference type="Proteomes" id="UP000887458"/>
    </source>
</evidence>
<evidence type="ECO:0000313" key="1">
    <source>
        <dbReference type="EMBL" id="KAH9417590.1"/>
    </source>
</evidence>